<proteinExistence type="predicted"/>
<keyword evidence="2" id="KW-1185">Reference proteome</keyword>
<sequence>FATHLLFSSPRLRFSEQQKRSILSWASALGANNVPSMYALGKTQEQIKELFGDPKEKVTTTSGNVFYLNSVSKAIAMDYANPLVRFSMQDYPEDGQGQMSQVHHGEKMLEGLPNNLAPPCVALGTNIFFVNELLQHSTKDYFIPKKFFQAKLGGAPKAEVLAVGHGIIYMLQEGYAVDPELIIVLVSTFTRTYEDIKANGSELEWGFTGESLFSTIGHCTS</sequence>
<dbReference type="OrthoDB" id="2641988at2759"/>
<protein>
    <submittedName>
        <fullName evidence="1">Uncharacterized protein</fullName>
    </submittedName>
</protein>
<dbReference type="EMBL" id="KN819339">
    <property type="protein sequence ID" value="KIJ15050.1"/>
    <property type="molecule type" value="Genomic_DNA"/>
</dbReference>
<dbReference type="AlphaFoldDB" id="A0A0C9TH80"/>
<gene>
    <name evidence="1" type="ORF">PAXINDRAFT_78097</name>
</gene>
<dbReference type="Proteomes" id="UP000053647">
    <property type="component" value="Unassembled WGS sequence"/>
</dbReference>
<dbReference type="HOGENOM" id="CLU_066041_1_0_1"/>
<feature type="non-terminal residue" evidence="1">
    <location>
        <position position="221"/>
    </location>
</feature>
<accession>A0A0C9TH80</accession>
<evidence type="ECO:0000313" key="1">
    <source>
        <dbReference type="EMBL" id="KIJ15050.1"/>
    </source>
</evidence>
<name>A0A0C9TH80_PAXIN</name>
<organism evidence="1 2">
    <name type="scientific">Paxillus involutus ATCC 200175</name>
    <dbReference type="NCBI Taxonomy" id="664439"/>
    <lineage>
        <taxon>Eukaryota</taxon>
        <taxon>Fungi</taxon>
        <taxon>Dikarya</taxon>
        <taxon>Basidiomycota</taxon>
        <taxon>Agaricomycotina</taxon>
        <taxon>Agaricomycetes</taxon>
        <taxon>Agaricomycetidae</taxon>
        <taxon>Boletales</taxon>
        <taxon>Paxilineae</taxon>
        <taxon>Paxillaceae</taxon>
        <taxon>Paxillus</taxon>
    </lineage>
</organism>
<evidence type="ECO:0000313" key="2">
    <source>
        <dbReference type="Proteomes" id="UP000053647"/>
    </source>
</evidence>
<reference evidence="2" key="2">
    <citation type="submission" date="2015-01" db="EMBL/GenBank/DDBJ databases">
        <title>Evolutionary Origins and Diversification of the Mycorrhizal Mutualists.</title>
        <authorList>
            <consortium name="DOE Joint Genome Institute"/>
            <consortium name="Mycorrhizal Genomics Consortium"/>
            <person name="Kohler A."/>
            <person name="Kuo A."/>
            <person name="Nagy L.G."/>
            <person name="Floudas D."/>
            <person name="Copeland A."/>
            <person name="Barry K.W."/>
            <person name="Cichocki N."/>
            <person name="Veneault-Fourrey C."/>
            <person name="LaButti K."/>
            <person name="Lindquist E.A."/>
            <person name="Lipzen A."/>
            <person name="Lundell T."/>
            <person name="Morin E."/>
            <person name="Murat C."/>
            <person name="Riley R."/>
            <person name="Ohm R."/>
            <person name="Sun H."/>
            <person name="Tunlid A."/>
            <person name="Henrissat B."/>
            <person name="Grigoriev I.V."/>
            <person name="Hibbett D.S."/>
            <person name="Martin F."/>
        </authorList>
    </citation>
    <scope>NUCLEOTIDE SEQUENCE [LARGE SCALE GENOMIC DNA]</scope>
    <source>
        <strain evidence="2">ATCC 200175</strain>
    </source>
</reference>
<reference evidence="1 2" key="1">
    <citation type="submission" date="2014-06" db="EMBL/GenBank/DDBJ databases">
        <authorList>
            <consortium name="DOE Joint Genome Institute"/>
            <person name="Kuo A."/>
            <person name="Kohler A."/>
            <person name="Nagy L.G."/>
            <person name="Floudas D."/>
            <person name="Copeland A."/>
            <person name="Barry K.W."/>
            <person name="Cichocki N."/>
            <person name="Veneault-Fourrey C."/>
            <person name="LaButti K."/>
            <person name="Lindquist E.A."/>
            <person name="Lipzen A."/>
            <person name="Lundell T."/>
            <person name="Morin E."/>
            <person name="Murat C."/>
            <person name="Sun H."/>
            <person name="Tunlid A."/>
            <person name="Henrissat B."/>
            <person name="Grigoriev I.V."/>
            <person name="Hibbett D.S."/>
            <person name="Martin F."/>
            <person name="Nordberg H.P."/>
            <person name="Cantor M.N."/>
            <person name="Hua S.X."/>
        </authorList>
    </citation>
    <scope>NUCLEOTIDE SEQUENCE [LARGE SCALE GENOMIC DNA]</scope>
    <source>
        <strain evidence="1 2">ATCC 200175</strain>
    </source>
</reference>